<evidence type="ECO:0008006" key="5">
    <source>
        <dbReference type="Google" id="ProtNLM"/>
    </source>
</evidence>
<protein>
    <recommendedName>
        <fullName evidence="5">Adhesin domain-containing protein</fullName>
    </recommendedName>
</protein>
<dbReference type="EMBL" id="VICG01000012">
    <property type="protein sequence ID" value="KAA8566120.1"/>
    <property type="molecule type" value="Genomic_DNA"/>
</dbReference>
<feature type="compositionally biased region" description="Polar residues" evidence="1">
    <location>
        <begin position="123"/>
        <end position="143"/>
    </location>
</feature>
<name>A0A5M9JBY9_MONFR</name>
<dbReference type="OrthoDB" id="3539644at2759"/>
<comment type="caution">
    <text evidence="3">The sequence shown here is derived from an EMBL/GenBank/DDBJ whole genome shotgun (WGS) entry which is preliminary data.</text>
</comment>
<reference evidence="3 4" key="1">
    <citation type="submission" date="2019-06" db="EMBL/GenBank/DDBJ databases">
        <title>Genome Sequence of the Brown Rot Fungal Pathogen Monilinia fructicola.</title>
        <authorList>
            <person name="De Miccolis Angelini R.M."/>
            <person name="Landi L."/>
            <person name="Abate D."/>
            <person name="Pollastro S."/>
            <person name="Romanazzi G."/>
            <person name="Faretra F."/>
        </authorList>
    </citation>
    <scope>NUCLEOTIDE SEQUENCE [LARGE SCALE GENOMIC DNA]</scope>
    <source>
        <strain evidence="3 4">Mfrc123</strain>
    </source>
</reference>
<keyword evidence="2" id="KW-0472">Membrane</keyword>
<keyword evidence="2" id="KW-1133">Transmembrane helix</keyword>
<evidence type="ECO:0000256" key="1">
    <source>
        <dbReference type="SAM" id="MobiDB-lite"/>
    </source>
</evidence>
<keyword evidence="4" id="KW-1185">Reference proteome</keyword>
<dbReference type="AlphaFoldDB" id="A0A5M9JBY9"/>
<feature type="compositionally biased region" description="Polar residues" evidence="1">
    <location>
        <begin position="73"/>
        <end position="84"/>
    </location>
</feature>
<dbReference type="VEuPathDB" id="FungiDB:MFRU_039g00610"/>
<feature type="transmembrane region" description="Helical" evidence="2">
    <location>
        <begin position="188"/>
        <end position="210"/>
    </location>
</feature>
<keyword evidence="2" id="KW-0812">Transmembrane</keyword>
<evidence type="ECO:0000313" key="3">
    <source>
        <dbReference type="EMBL" id="KAA8566120.1"/>
    </source>
</evidence>
<organism evidence="3 4">
    <name type="scientific">Monilinia fructicola</name>
    <name type="common">Brown rot fungus</name>
    <name type="synonym">Ciboria fructicola</name>
    <dbReference type="NCBI Taxonomy" id="38448"/>
    <lineage>
        <taxon>Eukaryota</taxon>
        <taxon>Fungi</taxon>
        <taxon>Dikarya</taxon>
        <taxon>Ascomycota</taxon>
        <taxon>Pezizomycotina</taxon>
        <taxon>Leotiomycetes</taxon>
        <taxon>Helotiales</taxon>
        <taxon>Sclerotiniaceae</taxon>
        <taxon>Monilinia</taxon>
    </lineage>
</organism>
<evidence type="ECO:0000256" key="2">
    <source>
        <dbReference type="SAM" id="Phobius"/>
    </source>
</evidence>
<evidence type="ECO:0000313" key="4">
    <source>
        <dbReference type="Proteomes" id="UP000322873"/>
    </source>
</evidence>
<feature type="compositionally biased region" description="Basic and acidic residues" evidence="1">
    <location>
        <begin position="100"/>
        <end position="111"/>
    </location>
</feature>
<proteinExistence type="predicted"/>
<feature type="compositionally biased region" description="Polar residues" evidence="1">
    <location>
        <begin position="19"/>
        <end position="39"/>
    </location>
</feature>
<feature type="region of interest" description="Disordered" evidence="1">
    <location>
        <begin position="1"/>
        <end position="165"/>
    </location>
</feature>
<dbReference type="Proteomes" id="UP000322873">
    <property type="component" value="Unassembled WGS sequence"/>
</dbReference>
<accession>A0A5M9JBY9</accession>
<sequence length="695" mass="76281">MPHSEDASSPGVDSGDNWDVNSSDNLSPTDGYFNSSRVPQNVIPDPTLFQENNSKPRKSSDEPPEDNEIPPIQQMSSYTNTSSHATEHLITHPTSTSSYHRRDNSFHEHQSFDQPPPAYIASAESSFISTQRQHTPANYNTFPQHRLENGPSTQPQSMAGSANDPELNERIPLWLHRTPKRISFRREIVTKVLGLGLILAITAAVLSGMFTKGSNSDSDMGGGPRFPDPIHNGGSYCQHDSKSEHTTFEIPKASGLVVLQEFYEEEFPHHGREVITAGEVRIRNLPSNLHDGKAHFTVDVKISDPQLFVVKTFNKEDGSLKISTPRFANSGPSDRPCISIEITAWIPKDTDIPNVFFDLVTLSVRLPDDDTSINVAGNTALKTVSGHVHFPKHRKLSTNYNPVTPAEIQLQTKLEFDSRRIVVETVSGRIEGTYPLYDLLKLSSQSGTIEVDIHPKPILKSAPSSANLDIHTSSGNIKAQSPVKIPQATYPREYITHVESVSGTIEGDFFVGSAGVFKTGSSRIQLVVKPVLPAASGDEKRNEFTTYSISGSTHVTLLDPLFILPSSISHTHEESIESTPINHYSSYAPSLATLSNPSSIQLFKSKLRTFHSTHKSTSGRIEAYYTSSWIGNIQAKSISGKIEVEGKGIQIVERNDGWGFKSIKARKGVEKDEDGGSVGLETVSGTIVLEIPEES</sequence>
<gene>
    <name evidence="3" type="ORF">EYC84_008723</name>
</gene>
<feature type="compositionally biased region" description="Polar residues" evidence="1">
    <location>
        <begin position="150"/>
        <end position="160"/>
    </location>
</feature>